<protein>
    <submittedName>
        <fullName evidence="2">Uncharacterized protein</fullName>
    </submittedName>
</protein>
<comment type="caution">
    <text evidence="2">The sequence shown here is derived from an EMBL/GenBank/DDBJ whole genome shotgun (WGS) entry which is preliminary data.</text>
</comment>
<sequence length="99" mass="11125">MEASPLEGRVSALEREMVGLKATIRAAIAVMIFMGGGYWWYANKSVDKLELLVSNVNSIQTDVLLIKKDNERKDWERRLITQMVKKGGAPDVSKTLNDD</sequence>
<organism evidence="2 3">
    <name type="scientific">Alcaligenes xylosoxydans xylosoxydans</name>
    <name type="common">Achromobacter xylosoxidans</name>
    <dbReference type="NCBI Taxonomy" id="85698"/>
    <lineage>
        <taxon>Bacteria</taxon>
        <taxon>Pseudomonadati</taxon>
        <taxon>Pseudomonadota</taxon>
        <taxon>Betaproteobacteria</taxon>
        <taxon>Burkholderiales</taxon>
        <taxon>Alcaligenaceae</taxon>
        <taxon>Achromobacter</taxon>
    </lineage>
</organism>
<dbReference type="Proteomes" id="UP000285324">
    <property type="component" value="Unassembled WGS sequence"/>
</dbReference>
<gene>
    <name evidence="2" type="ORF">DY367_31200</name>
</gene>
<keyword evidence="1" id="KW-0812">Transmembrane</keyword>
<proteinExistence type="predicted"/>
<keyword evidence="1" id="KW-1133">Transmembrane helix</keyword>
<name>A0A424W3E5_ALCXX</name>
<dbReference type="EMBL" id="QVXO01000104">
    <property type="protein sequence ID" value="RPJ87775.1"/>
    <property type="molecule type" value="Genomic_DNA"/>
</dbReference>
<evidence type="ECO:0000313" key="3">
    <source>
        <dbReference type="Proteomes" id="UP000285324"/>
    </source>
</evidence>
<feature type="transmembrane region" description="Helical" evidence="1">
    <location>
        <begin position="22"/>
        <end position="41"/>
    </location>
</feature>
<keyword evidence="1" id="KW-0472">Membrane</keyword>
<evidence type="ECO:0000313" key="2">
    <source>
        <dbReference type="EMBL" id="RPJ87775.1"/>
    </source>
</evidence>
<evidence type="ECO:0000256" key="1">
    <source>
        <dbReference type="SAM" id="Phobius"/>
    </source>
</evidence>
<dbReference type="AlphaFoldDB" id="A0A424W3E5"/>
<dbReference type="RefSeq" id="WP_124260423.1">
    <property type="nucleotide sequence ID" value="NZ_CP061008.1"/>
</dbReference>
<reference evidence="2 3" key="1">
    <citation type="submission" date="2018-08" db="EMBL/GenBank/DDBJ databases">
        <title>Achromobacter xylosoxidans Genome sequencing and assembly.</title>
        <authorList>
            <person name="Wang R."/>
            <person name="Rensing C."/>
            <person name="Li Y."/>
        </authorList>
    </citation>
    <scope>NUCLEOTIDE SEQUENCE [LARGE SCALE GENOMIC DNA]</scope>
    <source>
        <strain evidence="2 3">GD003A</strain>
    </source>
</reference>
<accession>A0A424W3E5</accession>